<gene>
    <name evidence="1" type="ORF">CHU92_06280</name>
</gene>
<protein>
    <recommendedName>
        <fullName evidence="3">DUF4403 domain-containing protein</fullName>
    </recommendedName>
</protein>
<dbReference type="Proteomes" id="UP000216605">
    <property type="component" value="Unassembled WGS sequence"/>
</dbReference>
<proteinExistence type="predicted"/>
<dbReference type="InterPro" id="IPR025515">
    <property type="entry name" value="DUF4403"/>
</dbReference>
<evidence type="ECO:0000313" key="1">
    <source>
        <dbReference type="EMBL" id="OYQ38174.1"/>
    </source>
</evidence>
<sequence length="463" mass="51839">MKKINVITALLWLMFSGCSSTKKIEALKPEPSDDKPVVYQATTSFISMPVTISLADIESQINKSFNGLIYEDNNLEDDKITIKVWKTAPFKFTEDKGVLQAVAPIKINANIKYGTSAMGIDLYDTREFDLDGIVTFRSTVRLSNWKLSTQTSIESVEWNESPTVTIGGKKVAITYIINPAVRLFKSKLAGKLDQALAKVTDFKPNVLDALEKLSTPLLTSEQYESWFVLKPIELYVSDAVLSKSKITMDMGLKCTMQTIIGQKPKSAFKREEVVLKPVSKMPDNFTAVIAAVSTYESASRLLTKNFQGQEFASGKRKVTVQKVDLWYKDGKTIIALELTGSVNGTIYLSGYPNYNAVTKEIYFDQVQYVLDTKSLLMRTANWLAEGLILRKIQESCRYSIQPNLEEGKKNLLPYLKNYSPIAGIFINGKLNDFEFEKVEVTDKAIIAFIKTSGTMDIKVDGLK</sequence>
<dbReference type="EMBL" id="NOXV01000230">
    <property type="protein sequence ID" value="OYQ38174.1"/>
    <property type="molecule type" value="Genomic_DNA"/>
</dbReference>
<name>A0A255ZB95_9FLAO</name>
<dbReference type="RefSeq" id="WP_094413702.1">
    <property type="nucleotide sequence ID" value="NZ_NOXV01000230.1"/>
</dbReference>
<comment type="caution">
    <text evidence="1">The sequence shown here is derived from an EMBL/GenBank/DDBJ whole genome shotgun (WGS) entry which is preliminary data.</text>
</comment>
<accession>A0A255ZB95</accession>
<dbReference type="PROSITE" id="PS51257">
    <property type="entry name" value="PROKAR_LIPOPROTEIN"/>
    <property type="match status" value="1"/>
</dbReference>
<evidence type="ECO:0008006" key="3">
    <source>
        <dbReference type="Google" id="ProtNLM"/>
    </source>
</evidence>
<reference evidence="1 2" key="1">
    <citation type="submission" date="2017-07" db="EMBL/GenBank/DDBJ databases">
        <title>Flavobacterium cyanobacteriorum sp. nov., isolated from cyanobacterial aggregates in a eutrophic lake.</title>
        <authorList>
            <person name="Cai H."/>
        </authorList>
    </citation>
    <scope>NUCLEOTIDE SEQUENCE [LARGE SCALE GENOMIC DNA]</scope>
    <source>
        <strain evidence="1 2">TH021</strain>
    </source>
</reference>
<dbReference type="Pfam" id="PF14356">
    <property type="entry name" value="DUF4403"/>
    <property type="match status" value="1"/>
</dbReference>
<evidence type="ECO:0000313" key="2">
    <source>
        <dbReference type="Proteomes" id="UP000216605"/>
    </source>
</evidence>
<organism evidence="1 2">
    <name type="scientific">Flavobacterium cyanobacteriorum</name>
    <dbReference type="NCBI Taxonomy" id="2022802"/>
    <lineage>
        <taxon>Bacteria</taxon>
        <taxon>Pseudomonadati</taxon>
        <taxon>Bacteroidota</taxon>
        <taxon>Flavobacteriia</taxon>
        <taxon>Flavobacteriales</taxon>
        <taxon>Flavobacteriaceae</taxon>
        <taxon>Flavobacterium</taxon>
    </lineage>
</organism>
<dbReference type="AlphaFoldDB" id="A0A255ZB95"/>
<keyword evidence="2" id="KW-1185">Reference proteome</keyword>
<dbReference type="OrthoDB" id="617059at2"/>